<sequence length="343" mass="39726">MIRTINVSDVFNKDEKIFIDVRSPYEFNEGTIPNAINMPLFNDEERIEVGKIYKSQGVNDAIIKGLEFTAIKLPPLYKKVIELCEAKKDIIIFCSRGGLRSSSVTNLLDTLGVTVFQLEGGYRALRKFTLDYFRNIDHYHQFIVLHGYTGVGKTEILKELAARNIPILNFEQMAQNTGSVFGSIGYFERTINQKTFEASIIDALIKASNKTIVVESESRRIGNVVIPKELYRLLNAGKHVYIETSVENRIKRLVNDYVIKLPNGDEYLKECIAHLRKRMGDKNIARYVELIQNKQHEKVIKELILNYYDPLYKSSFKKYNYDLFINYDRIDKAVDKIEDYYGR</sequence>
<evidence type="ECO:0000313" key="3">
    <source>
        <dbReference type="EMBL" id="SES68846.1"/>
    </source>
</evidence>
<dbReference type="InterPro" id="IPR058840">
    <property type="entry name" value="AAA_SelU"/>
</dbReference>
<dbReference type="SMART" id="SM00450">
    <property type="entry name" value="RHOD"/>
    <property type="match status" value="1"/>
</dbReference>
<dbReference type="InterPro" id="IPR001763">
    <property type="entry name" value="Rhodanese-like_dom"/>
</dbReference>
<dbReference type="GO" id="GO:0002098">
    <property type="term" value="P:tRNA wobble uridine modification"/>
    <property type="evidence" value="ECO:0007669"/>
    <property type="project" value="InterPro"/>
</dbReference>
<dbReference type="NCBIfam" id="NF008750">
    <property type="entry name" value="PRK11784.1-2"/>
    <property type="match status" value="1"/>
</dbReference>
<dbReference type="PANTHER" id="PTHR30401">
    <property type="entry name" value="TRNA 2-SELENOURIDINE SYNTHASE"/>
    <property type="match status" value="1"/>
</dbReference>
<name>A0A1H9YIG5_9FIRM</name>
<keyword evidence="4" id="KW-1185">Reference proteome</keyword>
<proteinExistence type="predicted"/>
<dbReference type="STRING" id="426128.SAMN05660297_00250"/>
<dbReference type="RefSeq" id="WP_090438086.1">
    <property type="nucleotide sequence ID" value="NZ_FOHU01000001.1"/>
</dbReference>
<keyword evidence="1" id="KW-0711">Selenium</keyword>
<dbReference type="Gene3D" id="3.40.250.10">
    <property type="entry name" value="Rhodanese-like domain"/>
    <property type="match status" value="1"/>
</dbReference>
<dbReference type="SUPFAM" id="SSF52821">
    <property type="entry name" value="Rhodanese/Cell cycle control phosphatase"/>
    <property type="match status" value="1"/>
</dbReference>
<dbReference type="NCBIfam" id="TIGR03167">
    <property type="entry name" value="tRNA_sel_U_synt"/>
    <property type="match status" value="1"/>
</dbReference>
<dbReference type="PANTHER" id="PTHR30401:SF0">
    <property type="entry name" value="TRNA 2-SELENOURIDINE SYNTHASE"/>
    <property type="match status" value="1"/>
</dbReference>
<evidence type="ECO:0000256" key="1">
    <source>
        <dbReference type="ARBA" id="ARBA00023266"/>
    </source>
</evidence>
<dbReference type="AlphaFoldDB" id="A0A1H9YIG5"/>
<feature type="domain" description="Rhodanese" evidence="2">
    <location>
        <begin position="12"/>
        <end position="134"/>
    </location>
</feature>
<protein>
    <submittedName>
        <fullName evidence="3">tRNA 2-selenouridine synthase</fullName>
    </submittedName>
</protein>
<gene>
    <name evidence="3" type="ORF">SAMN05660297_00250</name>
</gene>
<accession>A0A1H9YIG5</accession>
<dbReference type="Proteomes" id="UP000199568">
    <property type="component" value="Unassembled WGS sequence"/>
</dbReference>
<dbReference type="EMBL" id="FOHU01000001">
    <property type="protein sequence ID" value="SES68846.1"/>
    <property type="molecule type" value="Genomic_DNA"/>
</dbReference>
<dbReference type="Gene3D" id="3.40.50.300">
    <property type="entry name" value="P-loop containing nucleotide triphosphate hydrolases"/>
    <property type="match status" value="1"/>
</dbReference>
<dbReference type="PROSITE" id="PS50206">
    <property type="entry name" value="RHODANESE_3"/>
    <property type="match status" value="1"/>
</dbReference>
<dbReference type="Pfam" id="PF26341">
    <property type="entry name" value="AAA_SelU"/>
    <property type="match status" value="1"/>
</dbReference>
<dbReference type="InterPro" id="IPR027417">
    <property type="entry name" value="P-loop_NTPase"/>
</dbReference>
<dbReference type="OrthoDB" id="9808735at2"/>
<dbReference type="InterPro" id="IPR017582">
    <property type="entry name" value="SelU"/>
</dbReference>
<evidence type="ECO:0000313" key="4">
    <source>
        <dbReference type="Proteomes" id="UP000199568"/>
    </source>
</evidence>
<dbReference type="InterPro" id="IPR036873">
    <property type="entry name" value="Rhodanese-like_dom_sf"/>
</dbReference>
<organism evidence="3 4">
    <name type="scientific">Natronincola peptidivorans</name>
    <dbReference type="NCBI Taxonomy" id="426128"/>
    <lineage>
        <taxon>Bacteria</taxon>
        <taxon>Bacillati</taxon>
        <taxon>Bacillota</taxon>
        <taxon>Clostridia</taxon>
        <taxon>Peptostreptococcales</taxon>
        <taxon>Natronincolaceae</taxon>
        <taxon>Natronincola</taxon>
    </lineage>
</organism>
<reference evidence="3 4" key="1">
    <citation type="submission" date="2016-10" db="EMBL/GenBank/DDBJ databases">
        <authorList>
            <person name="de Groot N.N."/>
        </authorList>
    </citation>
    <scope>NUCLEOTIDE SEQUENCE [LARGE SCALE GENOMIC DNA]</scope>
    <source>
        <strain evidence="3 4">DSM 18979</strain>
    </source>
</reference>
<evidence type="ECO:0000259" key="2">
    <source>
        <dbReference type="PROSITE" id="PS50206"/>
    </source>
</evidence>
<dbReference type="Pfam" id="PF00581">
    <property type="entry name" value="Rhodanese"/>
    <property type="match status" value="1"/>
</dbReference>
<dbReference type="GO" id="GO:0043828">
    <property type="term" value="F:tRNA 2-selenouridine synthase activity"/>
    <property type="evidence" value="ECO:0007669"/>
    <property type="project" value="InterPro"/>
</dbReference>
<dbReference type="SUPFAM" id="SSF52540">
    <property type="entry name" value="P-loop containing nucleoside triphosphate hydrolases"/>
    <property type="match status" value="1"/>
</dbReference>